<keyword evidence="3" id="KW-1185">Reference proteome</keyword>
<dbReference type="Gene3D" id="1.20.141.10">
    <property type="entry name" value="Chitosanase, subunit A, domain 1"/>
    <property type="match status" value="1"/>
</dbReference>
<accession>A0A286I8C4</accession>
<name>A0A286I8C4_9HYPH</name>
<proteinExistence type="predicted"/>
<evidence type="ECO:0000259" key="1">
    <source>
        <dbReference type="Pfam" id="PF05838"/>
    </source>
</evidence>
<organism evidence="2 3">
    <name type="scientific">Hoeflea halophila</name>
    <dbReference type="NCBI Taxonomy" id="714899"/>
    <lineage>
        <taxon>Bacteria</taxon>
        <taxon>Pseudomonadati</taxon>
        <taxon>Pseudomonadota</taxon>
        <taxon>Alphaproteobacteria</taxon>
        <taxon>Hyphomicrobiales</taxon>
        <taxon>Rhizobiaceae</taxon>
        <taxon>Hoeflea</taxon>
    </lineage>
</organism>
<evidence type="ECO:0000313" key="2">
    <source>
        <dbReference type="EMBL" id="SOE16311.1"/>
    </source>
</evidence>
<dbReference type="SUPFAM" id="SSF55166">
    <property type="entry name" value="Hedgehog/DD-peptidase"/>
    <property type="match status" value="1"/>
</dbReference>
<protein>
    <submittedName>
        <fullName evidence="2">Peptidoglycan L-alanyl-D-glutamate endopeptidase CwlK</fullName>
    </submittedName>
</protein>
<dbReference type="InterPro" id="IPR008565">
    <property type="entry name" value="TtsA-like_GH18_dom"/>
</dbReference>
<sequence length="563" mass="61678">MSNTTARSDDVSVLHPAIREKVTAIRDQLHQEDIPFEVFEAFRTPERQAKLQAKRPKVTWVGPWGSIHQYGLAVDFVLKINGKWSWDDRGPEAAYWTRMHELALENGMTPLYNKAGALIEKPHIQLKGVSARDLYKGHYPEGGDEAWAEYLGNLIDNWTGSPAAPVKPQNVAERPPLAPDVIAEMEDLVRGDTPGPEDKASTDPRFQKLHEFIKRWEGGFVDHPDDPGGATNMGITIGTLAEWRGTKVTVEDVRELSRSEADSIFRANYYSANRCGEMPERMAMVVYNCSVLSGRERAIEFVQQAFNNLGLLVDGKPLVVDGVLGRMTMSAIRGADPSILAEAFMDRQEDYLRQLDTFPVFGKGWLNRMAALREFVNTLQKGAGARPAIKMSVTDKQSDLELLIEKLIPGQDSGSREAMIRLLTETVRSDAGAKTPRSAVGTLLGLLTGAARERMGADTPVYDAATTISKGPDGKPPLTPINAALGETFGRAMNGKKSVTGIAGLLLTAFLPKLGVSGDIVNFVGQNSEALLTLFSLITGWGMFGKLDKAIRLMGMIDAVRKS</sequence>
<dbReference type="SUPFAM" id="SSF53955">
    <property type="entry name" value="Lysozyme-like"/>
    <property type="match status" value="1"/>
</dbReference>
<dbReference type="Pfam" id="PF05838">
    <property type="entry name" value="Glyco_hydro_108"/>
    <property type="match status" value="1"/>
</dbReference>
<dbReference type="Gene3D" id="3.30.1380.10">
    <property type="match status" value="1"/>
</dbReference>
<feature type="domain" description="TtsA-like Glycoside hydrolase family 108" evidence="1">
    <location>
        <begin position="212"/>
        <end position="294"/>
    </location>
</feature>
<dbReference type="InterPro" id="IPR023346">
    <property type="entry name" value="Lysozyme-like_dom_sf"/>
</dbReference>
<dbReference type="InterPro" id="IPR009045">
    <property type="entry name" value="Zn_M74/Hedgehog-like"/>
</dbReference>
<reference evidence="3" key="1">
    <citation type="submission" date="2017-08" db="EMBL/GenBank/DDBJ databases">
        <authorList>
            <person name="Varghese N."/>
            <person name="Submissions S."/>
        </authorList>
    </citation>
    <scope>NUCLEOTIDE SEQUENCE [LARGE SCALE GENOMIC DNA]</scope>
    <source>
        <strain evidence="3">KCTC 23107</strain>
    </source>
</reference>
<dbReference type="EMBL" id="OCPC01000001">
    <property type="protein sequence ID" value="SOE16311.1"/>
    <property type="molecule type" value="Genomic_DNA"/>
</dbReference>
<dbReference type="OrthoDB" id="9815229at2"/>
<dbReference type="CDD" id="cd13926">
    <property type="entry name" value="N-acetylmuramidase_GH108"/>
    <property type="match status" value="1"/>
</dbReference>
<evidence type="ECO:0000313" key="3">
    <source>
        <dbReference type="Proteomes" id="UP000219465"/>
    </source>
</evidence>
<gene>
    <name evidence="2" type="ORF">SAMN05877838_1174</name>
</gene>
<dbReference type="Proteomes" id="UP000219465">
    <property type="component" value="Unassembled WGS sequence"/>
</dbReference>
<dbReference type="AlphaFoldDB" id="A0A286I8C4"/>
<dbReference type="CDD" id="cd14845">
    <property type="entry name" value="L-Ala-D-Glu_peptidase_like"/>
    <property type="match status" value="1"/>
</dbReference>